<comment type="caution">
    <text evidence="1">The sequence shown here is derived from an EMBL/GenBank/DDBJ whole genome shotgun (WGS) entry which is preliminary data.</text>
</comment>
<gene>
    <name evidence="1" type="ORF">DPMN_134340</name>
</gene>
<protein>
    <submittedName>
        <fullName evidence="1">Uncharacterized protein</fullName>
    </submittedName>
</protein>
<organism evidence="1 2">
    <name type="scientific">Dreissena polymorpha</name>
    <name type="common">Zebra mussel</name>
    <name type="synonym">Mytilus polymorpha</name>
    <dbReference type="NCBI Taxonomy" id="45954"/>
    <lineage>
        <taxon>Eukaryota</taxon>
        <taxon>Metazoa</taxon>
        <taxon>Spiralia</taxon>
        <taxon>Lophotrochozoa</taxon>
        <taxon>Mollusca</taxon>
        <taxon>Bivalvia</taxon>
        <taxon>Autobranchia</taxon>
        <taxon>Heteroconchia</taxon>
        <taxon>Euheterodonta</taxon>
        <taxon>Imparidentia</taxon>
        <taxon>Neoheterodontei</taxon>
        <taxon>Myida</taxon>
        <taxon>Dreissenoidea</taxon>
        <taxon>Dreissenidae</taxon>
        <taxon>Dreissena</taxon>
    </lineage>
</organism>
<reference evidence="1" key="1">
    <citation type="journal article" date="2019" name="bioRxiv">
        <title>The Genome of the Zebra Mussel, Dreissena polymorpha: A Resource for Invasive Species Research.</title>
        <authorList>
            <person name="McCartney M.A."/>
            <person name="Auch B."/>
            <person name="Kono T."/>
            <person name="Mallez S."/>
            <person name="Zhang Y."/>
            <person name="Obille A."/>
            <person name="Becker A."/>
            <person name="Abrahante J.E."/>
            <person name="Garbe J."/>
            <person name="Badalamenti J.P."/>
            <person name="Herman A."/>
            <person name="Mangelson H."/>
            <person name="Liachko I."/>
            <person name="Sullivan S."/>
            <person name="Sone E.D."/>
            <person name="Koren S."/>
            <person name="Silverstein K.A.T."/>
            <person name="Beckman K.B."/>
            <person name="Gohl D.M."/>
        </authorList>
    </citation>
    <scope>NUCLEOTIDE SEQUENCE</scope>
    <source>
        <strain evidence="1">Duluth1</strain>
        <tissue evidence="1">Whole animal</tissue>
    </source>
</reference>
<dbReference type="AlphaFoldDB" id="A0A9D4JBT6"/>
<keyword evidence="2" id="KW-1185">Reference proteome</keyword>
<dbReference type="EMBL" id="JAIWYP010000006">
    <property type="protein sequence ID" value="KAH3806030.1"/>
    <property type="molecule type" value="Genomic_DNA"/>
</dbReference>
<proteinExistence type="predicted"/>
<name>A0A9D4JBT6_DREPO</name>
<sequence length="56" mass="5736">MPSSAVTTGRTSCFLNPLTRPASSTGTCVRVGIASRPEVASAAPTEAARLWAMTPT</sequence>
<evidence type="ECO:0000313" key="1">
    <source>
        <dbReference type="EMBL" id="KAH3806030.1"/>
    </source>
</evidence>
<reference evidence="1" key="2">
    <citation type="submission" date="2020-11" db="EMBL/GenBank/DDBJ databases">
        <authorList>
            <person name="McCartney M.A."/>
            <person name="Auch B."/>
            <person name="Kono T."/>
            <person name="Mallez S."/>
            <person name="Becker A."/>
            <person name="Gohl D.M."/>
            <person name="Silverstein K.A.T."/>
            <person name="Koren S."/>
            <person name="Bechman K.B."/>
            <person name="Herman A."/>
            <person name="Abrahante J.E."/>
            <person name="Garbe J."/>
        </authorList>
    </citation>
    <scope>NUCLEOTIDE SEQUENCE</scope>
    <source>
        <strain evidence="1">Duluth1</strain>
        <tissue evidence="1">Whole animal</tissue>
    </source>
</reference>
<dbReference type="Proteomes" id="UP000828390">
    <property type="component" value="Unassembled WGS sequence"/>
</dbReference>
<evidence type="ECO:0000313" key="2">
    <source>
        <dbReference type="Proteomes" id="UP000828390"/>
    </source>
</evidence>
<accession>A0A9D4JBT6</accession>